<dbReference type="EMBL" id="PFSJ01000016">
    <property type="protein sequence ID" value="PJC23720.1"/>
    <property type="molecule type" value="Genomic_DNA"/>
</dbReference>
<gene>
    <name evidence="1" type="ORF">CO058_02045</name>
</gene>
<dbReference type="AlphaFoldDB" id="A0A2M8ELX4"/>
<comment type="caution">
    <text evidence="1">The sequence shown here is derived from an EMBL/GenBank/DDBJ whole genome shotgun (WGS) entry which is preliminary data.</text>
</comment>
<name>A0A2M8ELX4_UNCKA</name>
<protein>
    <recommendedName>
        <fullName evidence="3">General secretion pathway GspH domain-containing protein</fullName>
    </recommendedName>
</protein>
<reference evidence="2" key="1">
    <citation type="submission" date="2017-09" db="EMBL/GenBank/DDBJ databases">
        <title>Depth-based differentiation of microbial function through sediment-hosted aquifers and enrichment of novel symbionts in the deep terrestrial subsurface.</title>
        <authorList>
            <person name="Probst A.J."/>
            <person name="Ladd B."/>
            <person name="Jarett J.K."/>
            <person name="Geller-Mcgrath D.E."/>
            <person name="Sieber C.M.K."/>
            <person name="Emerson J.B."/>
            <person name="Anantharaman K."/>
            <person name="Thomas B.C."/>
            <person name="Malmstrom R."/>
            <person name="Stieglmeier M."/>
            <person name="Klingl A."/>
            <person name="Woyke T."/>
            <person name="Ryan C.M."/>
            <person name="Banfield J.F."/>
        </authorList>
    </citation>
    <scope>NUCLEOTIDE SEQUENCE [LARGE SCALE GENOMIC DNA]</scope>
</reference>
<dbReference type="NCBIfam" id="TIGR02532">
    <property type="entry name" value="IV_pilin_GFxxxE"/>
    <property type="match status" value="1"/>
</dbReference>
<organism evidence="1 2">
    <name type="scientific">candidate division WWE3 bacterium CG_4_9_14_0_2_um_filter_35_11</name>
    <dbReference type="NCBI Taxonomy" id="1975077"/>
    <lineage>
        <taxon>Bacteria</taxon>
        <taxon>Katanobacteria</taxon>
    </lineage>
</organism>
<evidence type="ECO:0000313" key="2">
    <source>
        <dbReference type="Proteomes" id="UP000229756"/>
    </source>
</evidence>
<accession>A0A2M8ELX4</accession>
<dbReference type="InterPro" id="IPR012902">
    <property type="entry name" value="N_methyl_site"/>
</dbReference>
<evidence type="ECO:0000313" key="1">
    <source>
        <dbReference type="EMBL" id="PJC23720.1"/>
    </source>
</evidence>
<dbReference type="SUPFAM" id="SSF54523">
    <property type="entry name" value="Pili subunits"/>
    <property type="match status" value="1"/>
</dbReference>
<dbReference type="Pfam" id="PF07963">
    <property type="entry name" value="N_methyl"/>
    <property type="match status" value="1"/>
</dbReference>
<proteinExistence type="predicted"/>
<sequence>MKNILGFTLVELALVIAVGAILTVSGSIPVSAMLKKIAVDSTSDNMLLAIQNARQNSVNSKDTESWGVCLVSNRIYVFSGTCDSNGRKESYTLQSLSSVSGLNTTTFSKLYAEPNPANGLLNVVVSSGSYSKTLSVNASGGVSVIVN</sequence>
<dbReference type="Proteomes" id="UP000229756">
    <property type="component" value="Unassembled WGS sequence"/>
</dbReference>
<evidence type="ECO:0008006" key="3">
    <source>
        <dbReference type="Google" id="ProtNLM"/>
    </source>
</evidence>
<dbReference type="InterPro" id="IPR045584">
    <property type="entry name" value="Pilin-like"/>
</dbReference>